<sequence length="66" mass="7671">MFLFLTVIVQVFSQLKKVYICIHTQIHFLLPIRVINYMAFQVALNRCQASHDINKIHSTVSLLLAK</sequence>
<accession>A0A0E9X3A0</accession>
<dbReference type="EMBL" id="GBXM01012237">
    <property type="protein sequence ID" value="JAH96340.1"/>
    <property type="molecule type" value="Transcribed_RNA"/>
</dbReference>
<name>A0A0E9X3A0_ANGAN</name>
<protein>
    <submittedName>
        <fullName evidence="1">Uncharacterized protein</fullName>
    </submittedName>
</protein>
<reference evidence="1" key="2">
    <citation type="journal article" date="2015" name="Fish Shellfish Immunol.">
        <title>Early steps in the European eel (Anguilla anguilla)-Vibrio vulnificus interaction in the gills: Role of the RtxA13 toxin.</title>
        <authorList>
            <person name="Callol A."/>
            <person name="Pajuelo D."/>
            <person name="Ebbesson L."/>
            <person name="Teles M."/>
            <person name="MacKenzie S."/>
            <person name="Amaro C."/>
        </authorList>
    </citation>
    <scope>NUCLEOTIDE SEQUENCE</scope>
</reference>
<organism evidence="1">
    <name type="scientific">Anguilla anguilla</name>
    <name type="common">European freshwater eel</name>
    <name type="synonym">Muraena anguilla</name>
    <dbReference type="NCBI Taxonomy" id="7936"/>
    <lineage>
        <taxon>Eukaryota</taxon>
        <taxon>Metazoa</taxon>
        <taxon>Chordata</taxon>
        <taxon>Craniata</taxon>
        <taxon>Vertebrata</taxon>
        <taxon>Euteleostomi</taxon>
        <taxon>Actinopterygii</taxon>
        <taxon>Neopterygii</taxon>
        <taxon>Teleostei</taxon>
        <taxon>Anguilliformes</taxon>
        <taxon>Anguillidae</taxon>
        <taxon>Anguilla</taxon>
    </lineage>
</organism>
<reference evidence="1" key="1">
    <citation type="submission" date="2014-11" db="EMBL/GenBank/DDBJ databases">
        <authorList>
            <person name="Amaro Gonzalez C."/>
        </authorList>
    </citation>
    <scope>NUCLEOTIDE SEQUENCE</scope>
</reference>
<dbReference type="AlphaFoldDB" id="A0A0E9X3A0"/>
<proteinExistence type="predicted"/>
<evidence type="ECO:0000313" key="1">
    <source>
        <dbReference type="EMBL" id="JAH96340.1"/>
    </source>
</evidence>